<dbReference type="AlphaFoldDB" id="A0A7S4Q7B4"/>
<evidence type="ECO:0000313" key="1">
    <source>
        <dbReference type="EMBL" id="CAE4573539.1"/>
    </source>
</evidence>
<dbReference type="EMBL" id="HBNR01019815">
    <property type="protein sequence ID" value="CAE4573539.1"/>
    <property type="molecule type" value="Transcribed_RNA"/>
</dbReference>
<name>A0A7S4Q7B4_9DINO</name>
<accession>A0A7S4Q7B4</accession>
<reference evidence="1" key="1">
    <citation type="submission" date="2021-01" db="EMBL/GenBank/DDBJ databases">
        <authorList>
            <person name="Corre E."/>
            <person name="Pelletier E."/>
            <person name="Niang G."/>
            <person name="Scheremetjew M."/>
            <person name="Finn R."/>
            <person name="Kale V."/>
            <person name="Holt S."/>
            <person name="Cochrane G."/>
            <person name="Meng A."/>
            <person name="Brown T."/>
            <person name="Cohen L."/>
        </authorList>
    </citation>
    <scope>NUCLEOTIDE SEQUENCE</scope>
    <source>
        <strain evidence="1">CCMP3105</strain>
    </source>
</reference>
<organism evidence="1">
    <name type="scientific">Alexandrium monilatum</name>
    <dbReference type="NCBI Taxonomy" id="311494"/>
    <lineage>
        <taxon>Eukaryota</taxon>
        <taxon>Sar</taxon>
        <taxon>Alveolata</taxon>
        <taxon>Dinophyceae</taxon>
        <taxon>Gonyaulacales</taxon>
        <taxon>Pyrocystaceae</taxon>
        <taxon>Alexandrium</taxon>
    </lineage>
</organism>
<protein>
    <submittedName>
        <fullName evidence="1">Uncharacterized protein</fullName>
    </submittedName>
</protein>
<gene>
    <name evidence="1" type="ORF">AMON00008_LOCUS13158</name>
</gene>
<sequence length="151" mass="16239">MPWAPPREAPRACLAAALQAGVLRGLRRRHLGSAPSAASLRARPRAENVQINRELTEQRQARGLLDTCGARLPEFDVVNLSTALQRTAKSSDALSVLGDPRLVALLAAVLAATPQFTACVLANTVWSLARLRIENEPLLDAISASSIPRKF</sequence>
<proteinExistence type="predicted"/>